<evidence type="ECO:0008006" key="3">
    <source>
        <dbReference type="Google" id="ProtNLM"/>
    </source>
</evidence>
<sequence>MQNWVQSTKIGKIFCSIVILSTITYGVTKLIATTAQAQSAPGPMFTPNVNLKVQRTSGTCPQTVGLWWIGLPYEGGAEHTVVADTRAFADTTQLTASNNQRFVEFVSPLRSNYASCVGQVRGQEYAFYNVEFKNKKAYFRVDLRRINAPARLITYKTVARSRPYVRWAIAD</sequence>
<dbReference type="Proteomes" id="UP000607281">
    <property type="component" value="Unassembled WGS sequence"/>
</dbReference>
<protein>
    <recommendedName>
        <fullName evidence="3">Secreted protein</fullName>
    </recommendedName>
</protein>
<evidence type="ECO:0000313" key="2">
    <source>
        <dbReference type="Proteomes" id="UP000607281"/>
    </source>
</evidence>
<evidence type="ECO:0000313" key="1">
    <source>
        <dbReference type="EMBL" id="MBD2345127.1"/>
    </source>
</evidence>
<comment type="caution">
    <text evidence="1">The sequence shown here is derived from an EMBL/GenBank/DDBJ whole genome shotgun (WGS) entry which is preliminary data.</text>
</comment>
<dbReference type="EMBL" id="JACJRF010000020">
    <property type="protein sequence ID" value="MBD2345127.1"/>
    <property type="molecule type" value="Genomic_DNA"/>
</dbReference>
<keyword evidence="2" id="KW-1185">Reference proteome</keyword>
<dbReference type="RefSeq" id="WP_190407570.1">
    <property type="nucleotide sequence ID" value="NZ_JACJRF010000020.1"/>
</dbReference>
<gene>
    <name evidence="1" type="ORF">H6G18_13345</name>
</gene>
<reference evidence="1 2" key="1">
    <citation type="journal article" date="2020" name="ISME J.">
        <title>Comparative genomics reveals insights into cyanobacterial evolution and habitat adaptation.</title>
        <authorList>
            <person name="Chen M.Y."/>
            <person name="Teng W.K."/>
            <person name="Zhao L."/>
            <person name="Hu C.X."/>
            <person name="Zhou Y.K."/>
            <person name="Han B.P."/>
            <person name="Song L.R."/>
            <person name="Shu W.S."/>
        </authorList>
    </citation>
    <scope>NUCLEOTIDE SEQUENCE [LARGE SCALE GENOMIC DNA]</scope>
    <source>
        <strain evidence="1 2">FACHB-260</strain>
    </source>
</reference>
<accession>A0ABR8CPK6</accession>
<name>A0ABR8CPK6_9NOST</name>
<organism evidence="1 2">
    <name type="scientific">Anabaena subtropica FACHB-260</name>
    <dbReference type="NCBI Taxonomy" id="2692884"/>
    <lineage>
        <taxon>Bacteria</taxon>
        <taxon>Bacillati</taxon>
        <taxon>Cyanobacteriota</taxon>
        <taxon>Cyanophyceae</taxon>
        <taxon>Nostocales</taxon>
        <taxon>Nostocaceae</taxon>
        <taxon>Anabaena</taxon>
    </lineage>
</organism>
<proteinExistence type="predicted"/>